<dbReference type="GO" id="GO:0016788">
    <property type="term" value="F:hydrolase activity, acting on ester bonds"/>
    <property type="evidence" value="ECO:0007669"/>
    <property type="project" value="UniProtKB-ARBA"/>
</dbReference>
<dbReference type="SUPFAM" id="SSF52266">
    <property type="entry name" value="SGNH hydrolase"/>
    <property type="match status" value="1"/>
</dbReference>
<dbReference type="Pfam" id="PF13472">
    <property type="entry name" value="Lipase_GDSL_2"/>
    <property type="match status" value="1"/>
</dbReference>
<dbReference type="Proteomes" id="UP000464178">
    <property type="component" value="Chromosome"/>
</dbReference>
<name>A0A6P2D3W8_9BACT</name>
<sequence length="314" mass="34962">MLLSTAFAILLGTQVLPPGFVSTPGTRLQPAQPANSPQSFSLKDGDRIVWLGNTLVEREQRYGYWETALIAANADKNITVRNLGWSGDTVFGDARAGFDNAAKGYERTVSLTLELKPTVIFVNFGSNEAFEGKEGLPKFEKGLEKLLDSLKPANARVFLFSPIPVEKSTSLPDPKALNDKLALYSGAIKEIAEKRGLSLVDLFRDFQNIRSAGPFTDNGIHLTEAGYKQFTPFFTNSLAQPGTVVSEEKLEPLRQAIIAKNEQFFNKWRPQNETYLFGFRKHEQGKNAKEIVEFDPFIAKAEEEIAKIRKSLNK</sequence>
<dbReference type="KEGG" id="gms:SOIL9_17060"/>
<gene>
    <name evidence="2" type="ORF">SOIL9_17060</name>
</gene>
<organism evidence="2 3">
    <name type="scientific">Gemmata massiliana</name>
    <dbReference type="NCBI Taxonomy" id="1210884"/>
    <lineage>
        <taxon>Bacteria</taxon>
        <taxon>Pseudomonadati</taxon>
        <taxon>Planctomycetota</taxon>
        <taxon>Planctomycetia</taxon>
        <taxon>Gemmatales</taxon>
        <taxon>Gemmataceae</taxon>
        <taxon>Gemmata</taxon>
    </lineage>
</organism>
<evidence type="ECO:0000313" key="2">
    <source>
        <dbReference type="EMBL" id="VTR96008.1"/>
    </source>
</evidence>
<dbReference type="InterPro" id="IPR036514">
    <property type="entry name" value="SGNH_hydro_sf"/>
</dbReference>
<keyword evidence="3" id="KW-1185">Reference proteome</keyword>
<evidence type="ECO:0000313" key="3">
    <source>
        <dbReference type="Proteomes" id="UP000464178"/>
    </source>
</evidence>
<dbReference type="CDD" id="cd01834">
    <property type="entry name" value="SGNH_hydrolase_like_2"/>
    <property type="match status" value="1"/>
</dbReference>
<reference evidence="2 3" key="1">
    <citation type="submission" date="2019-05" db="EMBL/GenBank/DDBJ databases">
        <authorList>
            <consortium name="Science for Life Laboratories"/>
        </authorList>
    </citation>
    <scope>NUCLEOTIDE SEQUENCE [LARGE SCALE GENOMIC DNA]</scope>
    <source>
        <strain evidence="2">Soil9</strain>
    </source>
</reference>
<protein>
    <recommendedName>
        <fullName evidence="1">SGNH hydrolase-type esterase domain-containing protein</fullName>
    </recommendedName>
</protein>
<feature type="domain" description="SGNH hydrolase-type esterase" evidence="1">
    <location>
        <begin position="57"/>
        <end position="228"/>
    </location>
</feature>
<accession>A0A6P2D3W8</accession>
<dbReference type="RefSeq" id="WP_162670351.1">
    <property type="nucleotide sequence ID" value="NZ_LR593886.1"/>
</dbReference>
<evidence type="ECO:0000259" key="1">
    <source>
        <dbReference type="Pfam" id="PF13472"/>
    </source>
</evidence>
<dbReference type="EMBL" id="LR593886">
    <property type="protein sequence ID" value="VTR96008.1"/>
    <property type="molecule type" value="Genomic_DNA"/>
</dbReference>
<dbReference type="InterPro" id="IPR045136">
    <property type="entry name" value="Iah1-like"/>
</dbReference>
<dbReference type="AlphaFoldDB" id="A0A6P2D3W8"/>
<dbReference type="PANTHER" id="PTHR14209:SF19">
    <property type="entry name" value="ISOAMYL ACETATE-HYDROLYZING ESTERASE 1 HOMOLOG"/>
    <property type="match status" value="1"/>
</dbReference>
<proteinExistence type="predicted"/>
<dbReference type="InterPro" id="IPR013830">
    <property type="entry name" value="SGNH_hydro"/>
</dbReference>
<dbReference type="PANTHER" id="PTHR14209">
    <property type="entry name" value="ISOAMYL ACETATE-HYDROLYZING ESTERASE 1"/>
    <property type="match status" value="1"/>
</dbReference>
<dbReference type="Gene3D" id="3.40.50.1110">
    <property type="entry name" value="SGNH hydrolase"/>
    <property type="match status" value="1"/>
</dbReference>